<dbReference type="RefSeq" id="WP_275711104.1">
    <property type="nucleotide sequence ID" value="NZ_JAKLTN010000002.1"/>
</dbReference>
<feature type="repeat" description="TPR" evidence="1">
    <location>
        <begin position="200"/>
        <end position="233"/>
    </location>
</feature>
<dbReference type="Pfam" id="PF14559">
    <property type="entry name" value="TPR_19"/>
    <property type="match status" value="3"/>
</dbReference>
<protein>
    <submittedName>
        <fullName evidence="3">PEP-CTERM system TPR-repeat protein PrsT</fullName>
    </submittedName>
</protein>
<organism evidence="3 4">
    <name type="scientific">Dechloromonas hankyongensis</name>
    <dbReference type="NCBI Taxonomy" id="2908002"/>
    <lineage>
        <taxon>Bacteria</taxon>
        <taxon>Pseudomonadati</taxon>
        <taxon>Pseudomonadota</taxon>
        <taxon>Betaproteobacteria</taxon>
        <taxon>Rhodocyclales</taxon>
        <taxon>Azonexaceae</taxon>
        <taxon>Dechloromonas</taxon>
    </lineage>
</organism>
<evidence type="ECO:0000313" key="3">
    <source>
        <dbReference type="EMBL" id="MCG2577771.1"/>
    </source>
</evidence>
<dbReference type="InterPro" id="IPR014266">
    <property type="entry name" value="PEP-CTERM_TPR_PrsT"/>
</dbReference>
<reference evidence="3" key="1">
    <citation type="submission" date="2022-01" db="EMBL/GenBank/DDBJ databases">
        <authorList>
            <person name="Jo J.-H."/>
            <person name="Im W.-T."/>
        </authorList>
    </citation>
    <scope>NUCLEOTIDE SEQUENCE</scope>
    <source>
        <strain evidence="3">XY25</strain>
    </source>
</reference>
<dbReference type="PANTHER" id="PTHR12558:SF13">
    <property type="entry name" value="CELL DIVISION CYCLE PROTEIN 27 HOMOLOG"/>
    <property type="match status" value="1"/>
</dbReference>
<comment type="caution">
    <text evidence="3">The sequence shown here is derived from an EMBL/GenBank/DDBJ whole genome shotgun (WGS) entry which is preliminary data.</text>
</comment>
<dbReference type="PROSITE" id="PS51257">
    <property type="entry name" value="PROKAR_LIPOPROTEIN"/>
    <property type="match status" value="1"/>
</dbReference>
<keyword evidence="1" id="KW-0802">TPR repeat</keyword>
<sequence>MKTSRQNLPIKLSALLLALMLGACGGESTDGLIASSKEYLAKKDTKAAVIQLKNALQQNPKLAEARFLLGAALSESGDQAGAELELRKALELKHPADAVIPLLARTMLNLGQAKKLVDEFGNTTLTNGESQAALKTSLSAAYANLGKPDEAKKLLAEALLAYPDYEPARLADIRETIAQQDIQGAKGKIDALVAQHPTSAEAIFMRGTLLAMEGDSTAALAQYRKSIEVKPNFLPAHTAIIFSLLQSEKMDDAAKQLDALKKIAPKSPQAYFLDAQLNYQRKEYKVARESAQQLLRFAPNNPNNLQIAGAIEYQLGSYLQAETYLTKALQSSPKLVLARRILVANYLHAGQPAKALEVLQPVLGDIDKDSAFLTLAGQAYLQNGDAPKAAAYFTKASKLDPENATKKTSVAVAHLAQGNTESGFQELQQISAEDKGITADLALITAHLKNNNLDKALQAIDILEKKQPDNPATYNLRARTLLAKKDMAGARKNFEKALAINSTFFPAAASLAALDLADKKSADAQKRFETVLSADPKNVQALLALAELKVATGGKADEVTTLIGKAVSAAPTDVAPRLALVQNHLKNQDPKKALTAANDAVATLPDKPEILEALGRVQQMSGDLNQASITFGKMASLQPAAPTPLLRLAEVQFANKKNDEGVKSLKKALEIKPDLLDAQRGLILAAMENKNPNEALNIAKTVQKQRPKEAAGYLLEGAIHTANQAFSQAIEIYRTGLKVTSSPDIAIKLHGALINAGNKPEAEKHAATWLKEHPKDIGFRMYMGDFASSTKNFSLAASHYQSALALQPNNALILNNLAWVSAQNKSPKALEYAEKANELAPNQPAFMDTLAMIFAEKGETTKAIDLLRKAMVSAPQAAAIQLNLAKVLITSGKKDDARKELDALTKLGDKFPGQTEVAQLLKSL</sequence>
<feature type="signal peptide" evidence="2">
    <location>
        <begin position="1"/>
        <end position="25"/>
    </location>
</feature>
<dbReference type="Gene3D" id="1.25.40.10">
    <property type="entry name" value="Tetratricopeptide repeat domain"/>
    <property type="match status" value="6"/>
</dbReference>
<evidence type="ECO:0000256" key="2">
    <source>
        <dbReference type="SAM" id="SignalP"/>
    </source>
</evidence>
<feature type="chain" id="PRO_5046978237" evidence="2">
    <location>
        <begin position="26"/>
        <end position="924"/>
    </location>
</feature>
<dbReference type="InterPro" id="IPR011990">
    <property type="entry name" value="TPR-like_helical_dom_sf"/>
</dbReference>
<keyword evidence="2" id="KW-0732">Signal</keyword>
<evidence type="ECO:0000256" key="1">
    <source>
        <dbReference type="PROSITE-ProRule" id="PRU00339"/>
    </source>
</evidence>
<feature type="repeat" description="TPR" evidence="1">
    <location>
        <begin position="777"/>
        <end position="810"/>
    </location>
</feature>
<dbReference type="SMART" id="SM00028">
    <property type="entry name" value="TPR"/>
    <property type="match status" value="17"/>
</dbReference>
<evidence type="ECO:0000313" key="4">
    <source>
        <dbReference type="Proteomes" id="UP001165384"/>
    </source>
</evidence>
<name>A0ABS9K3L5_9RHOO</name>
<proteinExistence type="predicted"/>
<dbReference type="EMBL" id="JAKLTN010000002">
    <property type="protein sequence ID" value="MCG2577771.1"/>
    <property type="molecule type" value="Genomic_DNA"/>
</dbReference>
<dbReference type="SUPFAM" id="SSF48452">
    <property type="entry name" value="TPR-like"/>
    <property type="match status" value="4"/>
</dbReference>
<gene>
    <name evidence="3" type="primary">prsT</name>
    <name evidence="3" type="ORF">LZ012_12275</name>
</gene>
<dbReference type="Proteomes" id="UP001165384">
    <property type="component" value="Unassembled WGS sequence"/>
</dbReference>
<dbReference type="NCBIfam" id="TIGR02917">
    <property type="entry name" value="PEP_TPR_lipo"/>
    <property type="match status" value="1"/>
</dbReference>
<dbReference type="PROSITE" id="PS50005">
    <property type="entry name" value="TPR"/>
    <property type="match status" value="3"/>
</dbReference>
<dbReference type="PANTHER" id="PTHR12558">
    <property type="entry name" value="CELL DIVISION CYCLE 16,23,27"/>
    <property type="match status" value="1"/>
</dbReference>
<accession>A0ABS9K3L5</accession>
<feature type="repeat" description="TPR" evidence="1">
    <location>
        <begin position="370"/>
        <end position="403"/>
    </location>
</feature>
<dbReference type="InterPro" id="IPR019734">
    <property type="entry name" value="TPR_rpt"/>
</dbReference>
<dbReference type="Pfam" id="PF13432">
    <property type="entry name" value="TPR_16"/>
    <property type="match status" value="3"/>
</dbReference>
<keyword evidence="4" id="KW-1185">Reference proteome</keyword>